<protein>
    <submittedName>
        <fullName evidence="1">Uncharacterized protein</fullName>
    </submittedName>
</protein>
<gene>
    <name evidence="1" type="ORF">CK203_105090</name>
</gene>
<name>A0A438EJ37_VITVI</name>
<reference evidence="1 2" key="1">
    <citation type="journal article" date="2018" name="PLoS Genet.">
        <title>Population sequencing reveals clonal diversity and ancestral inbreeding in the grapevine cultivar Chardonnay.</title>
        <authorList>
            <person name="Roach M.J."/>
            <person name="Johnson D.L."/>
            <person name="Bohlmann J."/>
            <person name="van Vuuren H.J."/>
            <person name="Jones S.J."/>
            <person name="Pretorius I.S."/>
            <person name="Schmidt S.A."/>
            <person name="Borneman A.R."/>
        </authorList>
    </citation>
    <scope>NUCLEOTIDE SEQUENCE [LARGE SCALE GENOMIC DNA]</scope>
    <source>
        <strain evidence="2">cv. Chardonnay</strain>
        <tissue evidence="1">Leaf</tissue>
    </source>
</reference>
<proteinExistence type="predicted"/>
<evidence type="ECO:0000313" key="2">
    <source>
        <dbReference type="Proteomes" id="UP000288805"/>
    </source>
</evidence>
<dbReference type="EMBL" id="QGNW01001270">
    <property type="protein sequence ID" value="RVW47717.1"/>
    <property type="molecule type" value="Genomic_DNA"/>
</dbReference>
<dbReference type="AlphaFoldDB" id="A0A438EJ37"/>
<organism evidence="1 2">
    <name type="scientific">Vitis vinifera</name>
    <name type="common">Grape</name>
    <dbReference type="NCBI Taxonomy" id="29760"/>
    <lineage>
        <taxon>Eukaryota</taxon>
        <taxon>Viridiplantae</taxon>
        <taxon>Streptophyta</taxon>
        <taxon>Embryophyta</taxon>
        <taxon>Tracheophyta</taxon>
        <taxon>Spermatophyta</taxon>
        <taxon>Magnoliopsida</taxon>
        <taxon>eudicotyledons</taxon>
        <taxon>Gunneridae</taxon>
        <taxon>Pentapetalae</taxon>
        <taxon>rosids</taxon>
        <taxon>Vitales</taxon>
        <taxon>Vitaceae</taxon>
        <taxon>Viteae</taxon>
        <taxon>Vitis</taxon>
    </lineage>
</organism>
<comment type="caution">
    <text evidence="1">The sequence shown here is derived from an EMBL/GenBank/DDBJ whole genome shotgun (WGS) entry which is preliminary data.</text>
</comment>
<sequence length="250" mass="27877">MIQEACDVDKIGTEHYSFVLGIMEPVDGVVTFNTWDLTRITVPHEDFLVLSLKIVRFQVCQTVEWWILYVEGVSRGISIGIIPVLQSPTRECLEQAIHLGFHASNNEAKYEALLIGGVSWPRKCKRNNGGCGSHADGGDFGAEGEGTQEAQMLRGHCGFLKRKATASQFLEVIISVHGSYLAEILRLYCLGVDNKGHTCLLLIGYEWLRITVEDDCFLDVLESRLGSSLIHSSFSILHHGWLTLLVMRNT</sequence>
<evidence type="ECO:0000313" key="1">
    <source>
        <dbReference type="EMBL" id="RVW47717.1"/>
    </source>
</evidence>
<accession>A0A438EJ37</accession>
<dbReference type="Proteomes" id="UP000288805">
    <property type="component" value="Unassembled WGS sequence"/>
</dbReference>